<organism evidence="1">
    <name type="scientific">viral metagenome</name>
    <dbReference type="NCBI Taxonomy" id="1070528"/>
    <lineage>
        <taxon>unclassified sequences</taxon>
        <taxon>metagenomes</taxon>
        <taxon>organismal metagenomes</taxon>
    </lineage>
</organism>
<sequence>MNILTLKNSYIAKGGNRKVYLHPKDVNKCIKIENKNGTIRKSNKTEYIELSKLSCNDFYTKNYGFVNTNLGKGLVFELIKNSDNSISLTLEEFVKKYSITDNNLIDRLNQFKKYFFDIQIMIADLHSRNILVQMDKNCVKKFIICDGITAKKGIDMRKFMYTKLLKKLYIKRKFRKLYRELIKISNQKI</sequence>
<proteinExistence type="predicted"/>
<protein>
    <recommendedName>
        <fullName evidence="2">Protein kinase domain-containing protein</fullName>
    </recommendedName>
</protein>
<dbReference type="EMBL" id="MN740275">
    <property type="protein sequence ID" value="QHT97363.1"/>
    <property type="molecule type" value="Genomic_DNA"/>
</dbReference>
<dbReference type="SUPFAM" id="SSF56112">
    <property type="entry name" value="Protein kinase-like (PK-like)"/>
    <property type="match status" value="1"/>
</dbReference>
<name>A0A6C0J136_9ZZZZ</name>
<reference evidence="1" key="1">
    <citation type="journal article" date="2020" name="Nature">
        <title>Giant virus diversity and host interactions through global metagenomics.</title>
        <authorList>
            <person name="Schulz F."/>
            <person name="Roux S."/>
            <person name="Paez-Espino D."/>
            <person name="Jungbluth S."/>
            <person name="Walsh D.A."/>
            <person name="Denef V.J."/>
            <person name="McMahon K.D."/>
            <person name="Konstantinidis K.T."/>
            <person name="Eloe-Fadrosh E.A."/>
            <person name="Kyrpides N.C."/>
            <person name="Woyke T."/>
        </authorList>
    </citation>
    <scope>NUCLEOTIDE SEQUENCE</scope>
    <source>
        <strain evidence="1">GVMAG-M-3300025138-11</strain>
    </source>
</reference>
<dbReference type="InterPro" id="IPR019647">
    <property type="entry name" value="PhoP_reg_network_YrbL"/>
</dbReference>
<evidence type="ECO:0008006" key="2">
    <source>
        <dbReference type="Google" id="ProtNLM"/>
    </source>
</evidence>
<evidence type="ECO:0000313" key="1">
    <source>
        <dbReference type="EMBL" id="QHT97363.1"/>
    </source>
</evidence>
<dbReference type="InterPro" id="IPR011009">
    <property type="entry name" value="Kinase-like_dom_sf"/>
</dbReference>
<accession>A0A6C0J136</accession>
<dbReference type="AlphaFoldDB" id="A0A6C0J136"/>
<dbReference type="Pfam" id="PF10707">
    <property type="entry name" value="YrbL-PhoP_reg"/>
    <property type="match status" value="1"/>
</dbReference>